<dbReference type="Proteomes" id="UP000595197">
    <property type="component" value="Plasmid pTT6-2"/>
</dbReference>
<geneLocation type="plasmid" evidence="1 2">
    <name>pTT6-2</name>
</geneLocation>
<organism evidence="1 2">
    <name type="scientific">Skermanella cutis</name>
    <dbReference type="NCBI Taxonomy" id="2775420"/>
    <lineage>
        <taxon>Bacteria</taxon>
        <taxon>Pseudomonadati</taxon>
        <taxon>Pseudomonadota</taxon>
        <taxon>Alphaproteobacteria</taxon>
        <taxon>Rhodospirillales</taxon>
        <taxon>Azospirillaceae</taxon>
        <taxon>Skermanella</taxon>
    </lineage>
</organism>
<keyword evidence="2" id="KW-1185">Reference proteome</keyword>
<reference evidence="1" key="1">
    <citation type="submission" date="2021-02" db="EMBL/GenBank/DDBJ databases">
        <title>Skermanella TT6 skin isolate.</title>
        <authorList>
            <person name="Lee K."/>
            <person name="Ganzorig M."/>
        </authorList>
    </citation>
    <scope>NUCLEOTIDE SEQUENCE</scope>
    <source>
        <strain evidence="1">TT6</strain>
    </source>
</reference>
<name>A0ABX7BKZ5_9PROT</name>
<dbReference type="Pfam" id="PF14076">
    <property type="entry name" value="DUF4258"/>
    <property type="match status" value="1"/>
</dbReference>
<dbReference type="RefSeq" id="WP_201083445.1">
    <property type="nucleotide sequence ID" value="NZ_CP067422.1"/>
</dbReference>
<accession>A0ABX7BKZ5</accession>
<keyword evidence="1" id="KW-0614">Plasmid</keyword>
<evidence type="ECO:0000313" key="1">
    <source>
        <dbReference type="EMBL" id="QQP93692.1"/>
    </source>
</evidence>
<evidence type="ECO:0000313" key="2">
    <source>
        <dbReference type="Proteomes" id="UP000595197"/>
    </source>
</evidence>
<protein>
    <submittedName>
        <fullName evidence="1">DUF4258 domain-containing protein</fullName>
    </submittedName>
</protein>
<dbReference type="EMBL" id="CP067422">
    <property type="protein sequence ID" value="QQP93692.1"/>
    <property type="molecule type" value="Genomic_DNA"/>
</dbReference>
<sequence length="113" mass="13327">MMTDWRWQGDLVNFRLTAKRAEQVIREIARDSANVILGYHAEERQHERDIFDEDVFRILRTGMVLESPVRTTRGEWKCKVVKRLRGNRDAGAVTIILLDGKLFVKTIEWEDLK</sequence>
<proteinExistence type="predicted"/>
<gene>
    <name evidence="1" type="ORF">IGS68_32275</name>
</gene>
<dbReference type="InterPro" id="IPR025354">
    <property type="entry name" value="DUF4258"/>
</dbReference>